<keyword evidence="10 13" id="KW-0648">Protein biosynthesis</keyword>
<keyword evidence="8 13" id="KW-0067">ATP-binding</keyword>
<dbReference type="PANTHER" id="PTHR11538:SF41">
    <property type="entry name" value="PHENYLALANINE--TRNA LIGASE, MITOCHONDRIAL"/>
    <property type="match status" value="1"/>
</dbReference>
<keyword evidence="11 13" id="KW-0030">Aminoacyl-tRNA synthetase</keyword>
<dbReference type="Pfam" id="PF02912">
    <property type="entry name" value="Phe_tRNA-synt_N"/>
    <property type="match status" value="1"/>
</dbReference>
<dbReference type="GO" id="GO:0006432">
    <property type="term" value="P:phenylalanyl-tRNA aminoacylation"/>
    <property type="evidence" value="ECO:0007669"/>
    <property type="project" value="UniProtKB-UniRule"/>
</dbReference>
<dbReference type="GO" id="GO:0004826">
    <property type="term" value="F:phenylalanine-tRNA ligase activity"/>
    <property type="evidence" value="ECO:0007669"/>
    <property type="project" value="UniProtKB-UniRule"/>
</dbReference>
<evidence type="ECO:0000256" key="8">
    <source>
        <dbReference type="ARBA" id="ARBA00022840"/>
    </source>
</evidence>
<evidence type="ECO:0000256" key="10">
    <source>
        <dbReference type="ARBA" id="ARBA00022917"/>
    </source>
</evidence>
<keyword evidence="7 13" id="KW-0547">Nucleotide-binding</keyword>
<evidence type="ECO:0000313" key="15">
    <source>
        <dbReference type="EMBL" id="RCW68852.1"/>
    </source>
</evidence>
<dbReference type="GO" id="GO:0005524">
    <property type="term" value="F:ATP binding"/>
    <property type="evidence" value="ECO:0007669"/>
    <property type="project" value="UniProtKB-UniRule"/>
</dbReference>
<dbReference type="SUPFAM" id="SSF46589">
    <property type="entry name" value="tRNA-binding arm"/>
    <property type="match status" value="1"/>
</dbReference>
<comment type="catalytic activity">
    <reaction evidence="12 13">
        <text>tRNA(Phe) + L-phenylalanine + ATP = L-phenylalanyl-tRNA(Phe) + AMP + diphosphate + H(+)</text>
        <dbReference type="Rhea" id="RHEA:19413"/>
        <dbReference type="Rhea" id="RHEA-COMP:9668"/>
        <dbReference type="Rhea" id="RHEA-COMP:9699"/>
        <dbReference type="ChEBI" id="CHEBI:15378"/>
        <dbReference type="ChEBI" id="CHEBI:30616"/>
        <dbReference type="ChEBI" id="CHEBI:33019"/>
        <dbReference type="ChEBI" id="CHEBI:58095"/>
        <dbReference type="ChEBI" id="CHEBI:78442"/>
        <dbReference type="ChEBI" id="CHEBI:78531"/>
        <dbReference type="ChEBI" id="CHEBI:456215"/>
        <dbReference type="EC" id="6.1.1.20"/>
    </reaction>
</comment>
<gene>
    <name evidence="13" type="primary">pheS</name>
    <name evidence="15" type="ORF">DES41_107375</name>
</gene>
<dbReference type="Gene3D" id="3.30.930.10">
    <property type="entry name" value="Bira Bifunctional Protein, Domain 2"/>
    <property type="match status" value="1"/>
</dbReference>
<evidence type="ECO:0000256" key="1">
    <source>
        <dbReference type="ARBA" id="ARBA00004496"/>
    </source>
</evidence>
<dbReference type="InterPro" id="IPR022911">
    <property type="entry name" value="Phe_tRNA_ligase_alpha1_bac"/>
</dbReference>
<evidence type="ECO:0000256" key="2">
    <source>
        <dbReference type="ARBA" id="ARBA00010207"/>
    </source>
</evidence>
<dbReference type="PANTHER" id="PTHR11538">
    <property type="entry name" value="PHENYLALANYL-TRNA SYNTHETASE"/>
    <property type="match status" value="1"/>
</dbReference>
<dbReference type="GO" id="GO:0005737">
    <property type="term" value="C:cytoplasm"/>
    <property type="evidence" value="ECO:0007669"/>
    <property type="project" value="UniProtKB-SubCell"/>
</dbReference>
<dbReference type="SUPFAM" id="SSF55681">
    <property type="entry name" value="Class II aaRS and biotin synthetases"/>
    <property type="match status" value="1"/>
</dbReference>
<evidence type="ECO:0000256" key="6">
    <source>
        <dbReference type="ARBA" id="ARBA00022723"/>
    </source>
</evidence>
<reference evidence="15 16" key="1">
    <citation type="submission" date="2018-07" db="EMBL/GenBank/DDBJ databases">
        <title>Genomic Encyclopedia of Type Strains, Phase IV (KMG-IV): sequencing the most valuable type-strain genomes for metagenomic binning, comparative biology and taxonomic classification.</title>
        <authorList>
            <person name="Goeker M."/>
        </authorList>
    </citation>
    <scope>NUCLEOTIDE SEQUENCE [LARGE SCALE GENOMIC DNA]</scope>
    <source>
        <strain evidence="15 16">DSM 21634</strain>
    </source>
</reference>
<dbReference type="AlphaFoldDB" id="A0A368XLI6"/>
<dbReference type="NCBIfam" id="TIGR00468">
    <property type="entry name" value="pheS"/>
    <property type="match status" value="1"/>
</dbReference>
<dbReference type="CDD" id="cd00496">
    <property type="entry name" value="PheRS_alpha_core"/>
    <property type="match status" value="1"/>
</dbReference>
<evidence type="ECO:0000256" key="5">
    <source>
        <dbReference type="ARBA" id="ARBA00022598"/>
    </source>
</evidence>
<accession>A0A368XLI6</accession>
<evidence type="ECO:0000313" key="16">
    <source>
        <dbReference type="Proteomes" id="UP000252884"/>
    </source>
</evidence>
<evidence type="ECO:0000256" key="3">
    <source>
        <dbReference type="ARBA" id="ARBA00011209"/>
    </source>
</evidence>
<dbReference type="InterPro" id="IPR004529">
    <property type="entry name" value="Phe-tRNA-synth_IIc_asu"/>
</dbReference>
<sequence>MNDLDAIVAQAREDFTAAATPADLENAKARFLGKSGRLTELMKGMGTLSVDEKKTRGAAINQAKQAIESALGAARQGLADAELTLQLKAEALDVTLPGRQRGAGGLHPVSRTLERIEAIFASMGFDVADGPEIESDWHSFTSLNNPPNHPARSMQDTFYVDIQGEDGIPYNLRPHTSPMQVRYAHQHIRKHAATFEAAAADASGQTKAPEIRVIAPGRTYRVDSDATHSPMFHQCEGLWLGENVSFKDLKVVFTDFCRTFFESDDLVLRFRPSFFPFTEPSAEIDIQFQSGPLAGRWLEVAGSGQVHPNVVRNMGLDPERYIGFAFGMGPDRLTMLRYGVNDLRLFFDGDLRFLSQFQ</sequence>
<evidence type="ECO:0000259" key="14">
    <source>
        <dbReference type="PROSITE" id="PS50862"/>
    </source>
</evidence>
<comment type="subunit">
    <text evidence="3 13">Tetramer of two alpha and two beta subunits.</text>
</comment>
<feature type="domain" description="Aminoacyl-transfer RNA synthetases class-II family profile" evidence="14">
    <location>
        <begin position="119"/>
        <end position="348"/>
    </location>
</feature>
<evidence type="ECO:0000256" key="11">
    <source>
        <dbReference type="ARBA" id="ARBA00023146"/>
    </source>
</evidence>
<dbReference type="Proteomes" id="UP000252884">
    <property type="component" value="Unassembled WGS sequence"/>
</dbReference>
<keyword evidence="16" id="KW-1185">Reference proteome</keyword>
<dbReference type="InterPro" id="IPR002319">
    <property type="entry name" value="Phenylalanyl-tRNA_Synthase"/>
</dbReference>
<evidence type="ECO:0000256" key="9">
    <source>
        <dbReference type="ARBA" id="ARBA00022842"/>
    </source>
</evidence>
<keyword evidence="9 13" id="KW-0460">Magnesium</keyword>
<evidence type="ECO:0000256" key="4">
    <source>
        <dbReference type="ARBA" id="ARBA00022490"/>
    </source>
</evidence>
<evidence type="ECO:0000256" key="12">
    <source>
        <dbReference type="ARBA" id="ARBA00049255"/>
    </source>
</evidence>
<proteinExistence type="inferred from homology"/>
<keyword evidence="5 13" id="KW-0436">Ligase</keyword>
<keyword evidence="4 13" id="KW-0963">Cytoplasm</keyword>
<dbReference type="PROSITE" id="PS50862">
    <property type="entry name" value="AA_TRNA_LIGASE_II"/>
    <property type="match status" value="1"/>
</dbReference>
<feature type="binding site" evidence="13">
    <location>
        <position position="279"/>
    </location>
    <ligand>
        <name>Mg(2+)</name>
        <dbReference type="ChEBI" id="CHEBI:18420"/>
        <note>shared with beta subunit</note>
    </ligand>
</feature>
<dbReference type="InterPro" id="IPR010978">
    <property type="entry name" value="tRNA-bd_arm"/>
</dbReference>
<dbReference type="Pfam" id="PF01409">
    <property type="entry name" value="tRNA-synt_2d"/>
    <property type="match status" value="1"/>
</dbReference>
<dbReference type="GO" id="GO:0000287">
    <property type="term" value="F:magnesium ion binding"/>
    <property type="evidence" value="ECO:0007669"/>
    <property type="project" value="UniProtKB-UniRule"/>
</dbReference>
<comment type="similarity">
    <text evidence="2 13">Belongs to the class-II aminoacyl-tRNA synthetase family. Phe-tRNA synthetase alpha subunit type 1 subfamily.</text>
</comment>
<dbReference type="HAMAP" id="MF_00281">
    <property type="entry name" value="Phe_tRNA_synth_alpha1"/>
    <property type="match status" value="1"/>
</dbReference>
<keyword evidence="6 13" id="KW-0479">Metal-binding</keyword>
<dbReference type="InterPro" id="IPR004188">
    <property type="entry name" value="Phe-tRNA_ligase_II_N"/>
</dbReference>
<evidence type="ECO:0000256" key="7">
    <source>
        <dbReference type="ARBA" id="ARBA00022741"/>
    </source>
</evidence>
<dbReference type="InterPro" id="IPR045864">
    <property type="entry name" value="aa-tRNA-synth_II/BPL/LPL"/>
</dbReference>
<dbReference type="GO" id="GO:0000049">
    <property type="term" value="F:tRNA binding"/>
    <property type="evidence" value="ECO:0007669"/>
    <property type="project" value="InterPro"/>
</dbReference>
<comment type="caution">
    <text evidence="15">The sequence shown here is derived from an EMBL/GenBank/DDBJ whole genome shotgun (WGS) entry which is preliminary data.</text>
</comment>
<dbReference type="RefSeq" id="WP_114470361.1">
    <property type="nucleotide sequence ID" value="NZ_QPJK01000007.1"/>
</dbReference>
<dbReference type="InterPro" id="IPR006195">
    <property type="entry name" value="aa-tRNA-synth_II"/>
</dbReference>
<dbReference type="EMBL" id="QPJK01000007">
    <property type="protein sequence ID" value="RCW68852.1"/>
    <property type="molecule type" value="Genomic_DNA"/>
</dbReference>
<comment type="subcellular location">
    <subcellularLocation>
        <location evidence="1 13">Cytoplasm</location>
    </subcellularLocation>
</comment>
<dbReference type="EC" id="6.1.1.20" evidence="13"/>
<dbReference type="OrthoDB" id="9800719at2"/>
<organism evidence="15 16">
    <name type="scientific">Pseudorhodoferax soli</name>
    <dbReference type="NCBI Taxonomy" id="545864"/>
    <lineage>
        <taxon>Bacteria</taxon>
        <taxon>Pseudomonadati</taxon>
        <taxon>Pseudomonadota</taxon>
        <taxon>Betaproteobacteria</taxon>
        <taxon>Burkholderiales</taxon>
        <taxon>Comamonadaceae</taxon>
    </lineage>
</organism>
<protein>
    <recommendedName>
        <fullName evidence="13">Phenylalanine--tRNA ligase alpha subunit</fullName>
        <ecNumber evidence="13">6.1.1.20</ecNumber>
    </recommendedName>
    <alternativeName>
        <fullName evidence="13">Phenylalanyl-tRNA synthetase alpha subunit</fullName>
        <shortName evidence="13">PheRS</shortName>
    </alternativeName>
</protein>
<evidence type="ECO:0000256" key="13">
    <source>
        <dbReference type="HAMAP-Rule" id="MF_00281"/>
    </source>
</evidence>
<comment type="cofactor">
    <cofactor evidence="13">
        <name>Mg(2+)</name>
        <dbReference type="ChEBI" id="CHEBI:18420"/>
    </cofactor>
    <text evidence="13">Binds 2 magnesium ions per tetramer.</text>
</comment>
<name>A0A368XLI6_9BURK</name>